<evidence type="ECO:0000313" key="2">
    <source>
        <dbReference type="Proteomes" id="UP000750197"/>
    </source>
</evidence>
<comment type="caution">
    <text evidence="1">The sequence shown here is derived from an EMBL/GenBank/DDBJ whole genome shotgun (WGS) entry which is preliminary data.</text>
</comment>
<dbReference type="Proteomes" id="UP000750197">
    <property type="component" value="Unassembled WGS sequence"/>
</dbReference>
<organism evidence="1 2">
    <name type="scientific">Candidatus Sysuiplasma superficiale</name>
    <dbReference type="NCBI Taxonomy" id="2823368"/>
    <lineage>
        <taxon>Archaea</taxon>
        <taxon>Methanobacteriati</taxon>
        <taxon>Thermoplasmatota</taxon>
        <taxon>Thermoplasmata</taxon>
        <taxon>Candidatus Sysuiplasmatales</taxon>
        <taxon>Candidatus Sysuiplasmataceae</taxon>
        <taxon>Candidatus Sysuiplasma</taxon>
    </lineage>
</organism>
<reference evidence="1" key="1">
    <citation type="submission" date="2021-05" db="EMBL/GenBank/DDBJ databases">
        <title>Genomic insights into ecological role and evolution of a novel Thermoplasmata order Candidatus Sysuiplasmatales.</title>
        <authorList>
            <person name="Yuan Y."/>
        </authorList>
    </citation>
    <scope>NUCLEOTIDE SEQUENCE</scope>
    <source>
        <strain evidence="1">TUT19-bin139</strain>
    </source>
</reference>
<evidence type="ECO:0000313" key="1">
    <source>
        <dbReference type="EMBL" id="MBX8643908.1"/>
    </source>
</evidence>
<dbReference type="AlphaFoldDB" id="A0A8J7YN99"/>
<proteinExistence type="predicted"/>
<name>A0A8J7YN99_9ARCH</name>
<dbReference type="EMBL" id="JAHEAC010000026">
    <property type="protein sequence ID" value="MBX8643908.1"/>
    <property type="molecule type" value="Genomic_DNA"/>
</dbReference>
<accession>A0A8J7YN99</accession>
<sequence length="75" mass="8764">MPENETKEPEELDTQTRIECSGCYETVDECDNCHESEGIRCPGKVVHLEITESEFKHFCSMDCAEQWMQEREKGF</sequence>
<protein>
    <submittedName>
        <fullName evidence="1">Uncharacterized protein</fullName>
    </submittedName>
</protein>
<gene>
    <name evidence="1" type="ORF">KIY12_04195</name>
</gene>